<dbReference type="EnsemblPlants" id="Pp3c19_14040V3.1">
    <property type="protein sequence ID" value="Pp3c19_14040V3.1"/>
    <property type="gene ID" value="Pp3c19_14040"/>
</dbReference>
<dbReference type="Gramene" id="Pp3c19_14040V3.4">
    <property type="protein sequence ID" value="Pp3c19_14040V3.4"/>
    <property type="gene ID" value="Pp3c19_14040"/>
</dbReference>
<dbReference type="SUPFAM" id="SSF57850">
    <property type="entry name" value="RING/U-box"/>
    <property type="match status" value="1"/>
</dbReference>
<dbReference type="Proteomes" id="UP000006727">
    <property type="component" value="Chromosome 19"/>
</dbReference>
<dbReference type="EC" id="2.3.2.27" evidence="4"/>
<keyword evidence="11 15" id="KW-1133">Transmembrane helix</keyword>
<dbReference type="InterPro" id="IPR013083">
    <property type="entry name" value="Znf_RING/FYVE/PHD"/>
</dbReference>
<evidence type="ECO:0000256" key="15">
    <source>
        <dbReference type="SAM" id="Phobius"/>
    </source>
</evidence>
<feature type="domain" description="RING-type" evidence="16">
    <location>
        <begin position="102"/>
        <end position="144"/>
    </location>
</feature>
<dbReference type="Gene3D" id="3.30.40.10">
    <property type="entry name" value="Zinc/RING finger domain, C3HC4 (zinc finger)"/>
    <property type="match status" value="1"/>
</dbReference>
<dbReference type="GO" id="GO:0008270">
    <property type="term" value="F:zinc ion binding"/>
    <property type="evidence" value="ECO:0007669"/>
    <property type="project" value="UniProtKB-KW"/>
</dbReference>
<evidence type="ECO:0000256" key="12">
    <source>
        <dbReference type="ARBA" id="ARBA00023136"/>
    </source>
</evidence>
<comment type="subcellular location">
    <subcellularLocation>
        <location evidence="2">Membrane</location>
        <topology evidence="2">Single-pass membrane protein</topology>
    </subcellularLocation>
</comment>
<comment type="pathway">
    <text evidence="3">Protein modification; protein ubiquitination.</text>
</comment>
<feature type="transmembrane region" description="Helical" evidence="15">
    <location>
        <begin position="31"/>
        <end position="52"/>
    </location>
</feature>
<feature type="region of interest" description="Disordered" evidence="14">
    <location>
        <begin position="173"/>
        <end position="222"/>
    </location>
</feature>
<dbReference type="EnsemblPlants" id="Pp3c19_14040V3.3">
    <property type="protein sequence ID" value="Pp3c19_14040V3.3"/>
    <property type="gene ID" value="Pp3c19_14040"/>
</dbReference>
<evidence type="ECO:0000256" key="4">
    <source>
        <dbReference type="ARBA" id="ARBA00012483"/>
    </source>
</evidence>
<dbReference type="OMA" id="DNENIRM"/>
<gene>
    <name evidence="18" type="primary">LOC112272802</name>
    <name evidence="17" type="ORF">PHYPA_024099</name>
</gene>
<dbReference type="InterPro" id="IPR001841">
    <property type="entry name" value="Znf_RING"/>
</dbReference>
<reference evidence="18" key="3">
    <citation type="submission" date="2020-12" db="UniProtKB">
        <authorList>
            <consortium name="EnsemblPlants"/>
        </authorList>
    </citation>
    <scope>IDENTIFICATION</scope>
</reference>
<dbReference type="PROSITE" id="PS50089">
    <property type="entry name" value="ZF_RING_2"/>
    <property type="match status" value="1"/>
</dbReference>
<dbReference type="PaxDb" id="3218-PP1S20_280V6.1"/>
<dbReference type="PANTHER" id="PTHR46913:SF1">
    <property type="entry name" value="RING-H2 FINGER PROTEIN ATL16"/>
    <property type="match status" value="1"/>
</dbReference>
<keyword evidence="19" id="KW-1185">Reference proteome</keyword>
<feature type="compositionally biased region" description="Low complexity" evidence="14">
    <location>
        <begin position="258"/>
        <end position="271"/>
    </location>
</feature>
<evidence type="ECO:0000256" key="10">
    <source>
        <dbReference type="ARBA" id="ARBA00022833"/>
    </source>
</evidence>
<evidence type="ECO:0000313" key="18">
    <source>
        <dbReference type="EnsemblPlants" id="Pp3c19_14040V3.1"/>
    </source>
</evidence>
<feature type="region of interest" description="Disordered" evidence="14">
    <location>
        <begin position="347"/>
        <end position="375"/>
    </location>
</feature>
<evidence type="ECO:0000256" key="1">
    <source>
        <dbReference type="ARBA" id="ARBA00000900"/>
    </source>
</evidence>
<evidence type="ECO:0000256" key="5">
    <source>
        <dbReference type="ARBA" id="ARBA00022679"/>
    </source>
</evidence>
<feature type="region of interest" description="Disordered" evidence="14">
    <location>
        <begin position="284"/>
        <end position="305"/>
    </location>
</feature>
<keyword evidence="8 13" id="KW-0863">Zinc-finger</keyword>
<dbReference type="OrthoDB" id="8062037at2759"/>
<keyword evidence="7" id="KW-0479">Metal-binding</keyword>
<feature type="region of interest" description="Disordered" evidence="14">
    <location>
        <begin position="244"/>
        <end position="271"/>
    </location>
</feature>
<keyword evidence="10" id="KW-0862">Zinc</keyword>
<keyword evidence="6 15" id="KW-0812">Transmembrane</keyword>
<name>A9RPJ9_PHYPA</name>
<reference evidence="17 19" key="2">
    <citation type="journal article" date="2018" name="Plant J.">
        <title>The Physcomitrella patens chromosome-scale assembly reveals moss genome structure and evolution.</title>
        <authorList>
            <person name="Lang D."/>
            <person name="Ullrich K.K."/>
            <person name="Murat F."/>
            <person name="Fuchs J."/>
            <person name="Jenkins J."/>
            <person name="Haas F.B."/>
            <person name="Piednoel M."/>
            <person name="Gundlach H."/>
            <person name="Van Bel M."/>
            <person name="Meyberg R."/>
            <person name="Vives C."/>
            <person name="Morata J."/>
            <person name="Symeonidi A."/>
            <person name="Hiss M."/>
            <person name="Muchero W."/>
            <person name="Kamisugi Y."/>
            <person name="Saleh O."/>
            <person name="Blanc G."/>
            <person name="Decker E.L."/>
            <person name="van Gessel N."/>
            <person name="Grimwood J."/>
            <person name="Hayes R.D."/>
            <person name="Graham S.W."/>
            <person name="Gunter L.E."/>
            <person name="McDaniel S.F."/>
            <person name="Hoernstein S.N.W."/>
            <person name="Larsson A."/>
            <person name="Li F.W."/>
            <person name="Perroud P.F."/>
            <person name="Phillips J."/>
            <person name="Ranjan P."/>
            <person name="Rokshar D.S."/>
            <person name="Rothfels C.J."/>
            <person name="Schneider L."/>
            <person name="Shu S."/>
            <person name="Stevenson D.W."/>
            <person name="Thummler F."/>
            <person name="Tillich M."/>
            <person name="Villarreal Aguilar J.C."/>
            <person name="Widiez T."/>
            <person name="Wong G.K."/>
            <person name="Wymore A."/>
            <person name="Zhang Y."/>
            <person name="Zimmer A.D."/>
            <person name="Quatrano R.S."/>
            <person name="Mayer K.F.X."/>
            <person name="Goodstein D."/>
            <person name="Casacuberta J.M."/>
            <person name="Vandepoele K."/>
            <person name="Reski R."/>
            <person name="Cuming A.C."/>
            <person name="Tuskan G.A."/>
            <person name="Maumus F."/>
            <person name="Salse J."/>
            <person name="Schmutz J."/>
            <person name="Rensing S.A."/>
        </authorList>
    </citation>
    <scope>NUCLEOTIDE SEQUENCE [LARGE SCALE GENOMIC DNA]</scope>
    <source>
        <strain evidence="18 19">cv. Gransden 2004</strain>
    </source>
</reference>
<dbReference type="GO" id="GO:0061630">
    <property type="term" value="F:ubiquitin protein ligase activity"/>
    <property type="evidence" value="ECO:0007669"/>
    <property type="project" value="UniProtKB-EC"/>
</dbReference>
<dbReference type="Gramene" id="Pp3c19_14040V3.5">
    <property type="protein sequence ID" value="Pp3c19_14040V3.5"/>
    <property type="gene ID" value="Pp3c19_14040"/>
</dbReference>
<evidence type="ECO:0000256" key="14">
    <source>
        <dbReference type="SAM" id="MobiDB-lite"/>
    </source>
</evidence>
<evidence type="ECO:0000313" key="19">
    <source>
        <dbReference type="Proteomes" id="UP000006727"/>
    </source>
</evidence>
<dbReference type="CDD" id="cd16461">
    <property type="entry name" value="RING-H2_EL5-like"/>
    <property type="match status" value="1"/>
</dbReference>
<dbReference type="InterPro" id="IPR044600">
    <property type="entry name" value="ATL1/ATL16-like"/>
</dbReference>
<accession>A9RPJ9</accession>
<dbReference type="EnsemblPlants" id="Pp3c19_14040V3.2">
    <property type="protein sequence ID" value="Pp3c19_14040V3.2"/>
    <property type="gene ID" value="Pp3c19_14040"/>
</dbReference>
<comment type="catalytic activity">
    <reaction evidence="1">
        <text>S-ubiquitinyl-[E2 ubiquitin-conjugating enzyme]-L-cysteine + [acceptor protein]-L-lysine = [E2 ubiquitin-conjugating enzyme]-L-cysteine + N(6)-ubiquitinyl-[acceptor protein]-L-lysine.</text>
        <dbReference type="EC" id="2.3.2.27"/>
    </reaction>
</comment>
<dbReference type="PANTHER" id="PTHR46913">
    <property type="entry name" value="RING-H2 FINGER PROTEIN ATL16"/>
    <property type="match status" value="1"/>
</dbReference>
<evidence type="ECO:0000256" key="7">
    <source>
        <dbReference type="ARBA" id="ARBA00022723"/>
    </source>
</evidence>
<evidence type="ECO:0000256" key="11">
    <source>
        <dbReference type="ARBA" id="ARBA00022989"/>
    </source>
</evidence>
<dbReference type="Gramene" id="Pp3c19_14040V3.2">
    <property type="protein sequence ID" value="Pp3c19_14040V3.2"/>
    <property type="gene ID" value="Pp3c19_14040"/>
</dbReference>
<proteinExistence type="predicted"/>
<evidence type="ECO:0000256" key="2">
    <source>
        <dbReference type="ARBA" id="ARBA00004167"/>
    </source>
</evidence>
<dbReference type="RefSeq" id="XP_024356683.1">
    <property type="nucleotide sequence ID" value="XM_024500915.2"/>
</dbReference>
<dbReference type="Gramene" id="Pp3c19_14040V3.3">
    <property type="protein sequence ID" value="Pp3c19_14040V3.3"/>
    <property type="gene ID" value="Pp3c19_14040"/>
</dbReference>
<dbReference type="EnsemblPlants" id="Pp3c19_14040V3.5">
    <property type="protein sequence ID" value="Pp3c19_14040V3.5"/>
    <property type="gene ID" value="Pp3c19_14040"/>
</dbReference>
<evidence type="ECO:0000256" key="13">
    <source>
        <dbReference type="PROSITE-ProRule" id="PRU00175"/>
    </source>
</evidence>
<evidence type="ECO:0000256" key="6">
    <source>
        <dbReference type="ARBA" id="ARBA00022692"/>
    </source>
</evidence>
<dbReference type="eggNOG" id="KOG0800">
    <property type="taxonomic scope" value="Eukaryota"/>
</dbReference>
<dbReference type="SMART" id="SM00184">
    <property type="entry name" value="RING"/>
    <property type="match status" value="1"/>
</dbReference>
<dbReference type="STRING" id="3218.A9RPJ9"/>
<dbReference type="FunFam" id="3.30.40.10:FF:000830">
    <property type="entry name" value="RING-H2 finger protein ATL28"/>
    <property type="match status" value="1"/>
</dbReference>
<reference evidence="17 19" key="1">
    <citation type="journal article" date="2008" name="Science">
        <title>The Physcomitrella genome reveals evolutionary insights into the conquest of land by plants.</title>
        <authorList>
            <person name="Rensing S."/>
            <person name="Lang D."/>
            <person name="Zimmer A."/>
            <person name="Terry A."/>
            <person name="Salamov A."/>
            <person name="Shapiro H."/>
            <person name="Nishiyama T."/>
            <person name="Perroud P.-F."/>
            <person name="Lindquist E."/>
            <person name="Kamisugi Y."/>
            <person name="Tanahashi T."/>
            <person name="Sakakibara K."/>
            <person name="Fujita T."/>
            <person name="Oishi K."/>
            <person name="Shin-I T."/>
            <person name="Kuroki Y."/>
            <person name="Toyoda A."/>
            <person name="Suzuki Y."/>
            <person name="Hashimoto A."/>
            <person name="Yamaguchi K."/>
            <person name="Sugano A."/>
            <person name="Kohara Y."/>
            <person name="Fujiyama A."/>
            <person name="Anterola A."/>
            <person name="Aoki S."/>
            <person name="Ashton N."/>
            <person name="Barbazuk W.B."/>
            <person name="Barker E."/>
            <person name="Bennetzen J."/>
            <person name="Bezanilla M."/>
            <person name="Blankenship R."/>
            <person name="Cho S.H."/>
            <person name="Dutcher S."/>
            <person name="Estelle M."/>
            <person name="Fawcett J.A."/>
            <person name="Gundlach H."/>
            <person name="Hanada K."/>
            <person name="Heyl A."/>
            <person name="Hicks K.A."/>
            <person name="Hugh J."/>
            <person name="Lohr M."/>
            <person name="Mayer K."/>
            <person name="Melkozernov A."/>
            <person name="Murata T."/>
            <person name="Nelson D."/>
            <person name="Pils B."/>
            <person name="Prigge M."/>
            <person name="Reiss B."/>
            <person name="Renner T."/>
            <person name="Rombauts S."/>
            <person name="Rushton P."/>
            <person name="Sanderfoot A."/>
            <person name="Schween G."/>
            <person name="Shiu S.-H."/>
            <person name="Stueber K."/>
            <person name="Theodoulou F.L."/>
            <person name="Tu H."/>
            <person name="Van de Peer Y."/>
            <person name="Verrier P.J."/>
            <person name="Waters E."/>
            <person name="Wood A."/>
            <person name="Yang L."/>
            <person name="Cove D."/>
            <person name="Cuming A."/>
            <person name="Hasebe M."/>
            <person name="Lucas S."/>
            <person name="Mishler D.B."/>
            <person name="Reski R."/>
            <person name="Grigoriev I."/>
            <person name="Quatrano R.S."/>
            <person name="Boore J.L."/>
        </authorList>
    </citation>
    <scope>NUCLEOTIDE SEQUENCE [LARGE SCALE GENOMIC DNA]</scope>
    <source>
        <strain evidence="18 19">cv. Gransden 2004</strain>
    </source>
</reference>
<dbReference type="Pfam" id="PF13639">
    <property type="entry name" value="zf-RING_2"/>
    <property type="match status" value="1"/>
</dbReference>
<protein>
    <recommendedName>
        <fullName evidence="4">RING-type E3 ubiquitin transferase</fullName>
        <ecNumber evidence="4">2.3.2.27</ecNumber>
    </recommendedName>
</protein>
<evidence type="ECO:0000256" key="3">
    <source>
        <dbReference type="ARBA" id="ARBA00004906"/>
    </source>
</evidence>
<dbReference type="GeneID" id="112272802"/>
<dbReference type="EMBL" id="ABEU02000019">
    <property type="protein sequence ID" value="PNR34282.1"/>
    <property type="molecule type" value="Genomic_DNA"/>
</dbReference>
<dbReference type="AlphaFoldDB" id="A9RPJ9"/>
<keyword evidence="9" id="KW-0833">Ubl conjugation pathway</keyword>
<evidence type="ECO:0000259" key="16">
    <source>
        <dbReference type="PROSITE" id="PS50089"/>
    </source>
</evidence>
<evidence type="ECO:0000313" key="17">
    <source>
        <dbReference type="EMBL" id="PNR34282.1"/>
    </source>
</evidence>
<evidence type="ECO:0000256" key="9">
    <source>
        <dbReference type="ARBA" id="ARBA00022786"/>
    </source>
</evidence>
<dbReference type="GO" id="GO:0016020">
    <property type="term" value="C:membrane"/>
    <property type="evidence" value="ECO:0007669"/>
    <property type="project" value="UniProtKB-SubCell"/>
</dbReference>
<keyword evidence="12 15" id="KW-0472">Membrane</keyword>
<sequence length="406" mass="43482">MASPGGFDSLGGGRGPSPFNANETARFNPTMAVVIIVLIGGCFILGFISVFIRKCMTDGNAVTPAERSRILSMKTRGLDKAAVDALPIVHFKDLDEKNDRECPVCLTDFELEDNLRLLPVCKHIFHQECIDMWFDSHSTCPLCRASLTGQLGVVEDSNDGQVSSMEPVEIVVEESGNEDGNSELQPVGDEPEEDARRESSVGAMISRENVRSSARGALSRNSQSFKRAARGVVALERAESFGAAGGQLSAKKPSLEQPTTPSFRRSSSPEPDLIALRNMLTGGGTSASHRLNAARPAGPSSDVLRGSWFTRTRSVGSVPTTDHSLLNGYPTSSATSREEFVAIALGNRKSSDGSSNAVGETSSPAPPTPQRSWSDRWSLAGLRGAMFPRSMSTSDVSSRTNLYPQV</sequence>
<feature type="compositionally biased region" description="Polar residues" evidence="14">
    <location>
        <begin position="352"/>
        <end position="363"/>
    </location>
</feature>
<organism evidence="17">
    <name type="scientific">Physcomitrium patens</name>
    <name type="common">Spreading-leaved earth moss</name>
    <name type="synonym">Physcomitrella patens</name>
    <dbReference type="NCBI Taxonomy" id="3218"/>
    <lineage>
        <taxon>Eukaryota</taxon>
        <taxon>Viridiplantae</taxon>
        <taxon>Streptophyta</taxon>
        <taxon>Embryophyta</taxon>
        <taxon>Bryophyta</taxon>
        <taxon>Bryophytina</taxon>
        <taxon>Bryopsida</taxon>
        <taxon>Funariidae</taxon>
        <taxon>Funariales</taxon>
        <taxon>Funariaceae</taxon>
        <taxon>Physcomitrium</taxon>
    </lineage>
</organism>
<keyword evidence="5" id="KW-0808">Transferase</keyword>
<dbReference type="EnsemblPlants" id="Pp3c19_14040V3.4">
    <property type="protein sequence ID" value="Pp3c19_14040V3.4"/>
    <property type="gene ID" value="Pp3c19_14040"/>
</dbReference>
<dbReference type="Gramene" id="Pp3c19_14040V3.1">
    <property type="protein sequence ID" value="Pp3c19_14040V3.1"/>
    <property type="gene ID" value="Pp3c19_14040"/>
</dbReference>
<dbReference type="GO" id="GO:0016567">
    <property type="term" value="P:protein ubiquitination"/>
    <property type="evidence" value="ECO:0007669"/>
    <property type="project" value="InterPro"/>
</dbReference>
<evidence type="ECO:0000256" key="8">
    <source>
        <dbReference type="ARBA" id="ARBA00022771"/>
    </source>
</evidence>
<dbReference type="HOGENOM" id="CLU_654517_0_0_1"/>